<gene>
    <name evidence="7 11" type="primary">phnW</name>
    <name evidence="11" type="ORF">FRZ44_32170</name>
</gene>
<evidence type="ECO:0000256" key="5">
    <source>
        <dbReference type="ARBA" id="ARBA00023317"/>
    </source>
</evidence>
<evidence type="ECO:0000313" key="11">
    <source>
        <dbReference type="EMBL" id="QEX17914.1"/>
    </source>
</evidence>
<name>A0A5J6MKL4_9PROT</name>
<feature type="binding site" evidence="8">
    <location>
        <position position="338"/>
    </location>
    <ligand>
        <name>substrate</name>
    </ligand>
</feature>
<dbReference type="AlphaFoldDB" id="A0A5J6MKL4"/>
<keyword evidence="5 7" id="KW-0670">Pyruvate</keyword>
<feature type="domain" description="Aminotransferase class V" evidence="10">
    <location>
        <begin position="30"/>
        <end position="303"/>
    </location>
</feature>
<comment type="function">
    <text evidence="7">Involved in phosphonate degradation.</text>
</comment>
<reference evidence="11 12" key="1">
    <citation type="submission" date="2019-08" db="EMBL/GenBank/DDBJ databases">
        <title>Hyperibacter terrae gen. nov., sp. nov. and Hyperibacter viscosus sp. nov., two new members in the family Rhodospirillaceae isolated from the rhizosphere of Hypericum perforatum.</title>
        <authorList>
            <person name="Noviana Z."/>
        </authorList>
    </citation>
    <scope>NUCLEOTIDE SEQUENCE [LARGE SCALE GENOMIC DNA]</scope>
    <source>
        <strain evidence="11 12">R5913</strain>
    </source>
</reference>
<feature type="modified residue" description="N6-(pyridoxal phosphate)lysine" evidence="7 9">
    <location>
        <position position="193"/>
    </location>
</feature>
<evidence type="ECO:0000256" key="1">
    <source>
        <dbReference type="ARBA" id="ARBA00001933"/>
    </source>
</evidence>
<dbReference type="InterPro" id="IPR012703">
    <property type="entry name" value="NH2EtPonate_pyrv_transaminase"/>
</dbReference>
<dbReference type="EMBL" id="CP042906">
    <property type="protein sequence ID" value="QEX17914.1"/>
    <property type="molecule type" value="Genomic_DNA"/>
</dbReference>
<dbReference type="NCBIfam" id="NF010006">
    <property type="entry name" value="PRK13479.1"/>
    <property type="match status" value="1"/>
</dbReference>
<dbReference type="Gene3D" id="3.90.1150.10">
    <property type="entry name" value="Aspartate Aminotransferase, domain 1"/>
    <property type="match status" value="1"/>
</dbReference>
<sequence length="378" mass="40820">MPRQDPWLLTPGPLTTSLTVKQAMLHDWGSRDQEFIEINAGMRRRLVEMIQGGDRFTTVPMQGSGTFAVEAMLGTFLPRDGKALILINGAYGKRMTRICAYAGRPYSTVEAAEDKPIDPAAVAKALASDPAITHVCAVHCETTSGVLNPIAEIGAVVAKAGRRLLIDAMSAFGAIPLLSTEVAFDAVAASSNKCIEGVPGLGFVIARIEALKATKGNAHALTLDLHDQWEVIEKTQQYRFTPPIHCIVAFAQALDEHAAEGGVEGRGARYRNNCRILVDGMRAMGFETLLPDRLQAPIIVTFHMPADPRFVFESFYDRLRERGYVIYPGKLTVADSFRIGCIGRLGEAQMRGALEAVRAVMNELGVKSGAPAKLAASA</sequence>
<dbReference type="InterPro" id="IPR000192">
    <property type="entry name" value="Aminotrans_V_dom"/>
</dbReference>
<dbReference type="Proteomes" id="UP000326202">
    <property type="component" value="Chromosome"/>
</dbReference>
<dbReference type="GO" id="GO:0047304">
    <property type="term" value="F:2-aminoethylphosphonate-pyruvate transaminase activity"/>
    <property type="evidence" value="ECO:0007669"/>
    <property type="project" value="UniProtKB-UniRule"/>
</dbReference>
<dbReference type="Gene3D" id="3.40.640.10">
    <property type="entry name" value="Type I PLP-dependent aspartate aminotransferase-like (Major domain)"/>
    <property type="match status" value="1"/>
</dbReference>
<keyword evidence="12" id="KW-1185">Reference proteome</keyword>
<comment type="similarity">
    <text evidence="7">Belongs to the class-V pyridoxal-phosphate-dependent aminotransferase family. PhnW subfamily.</text>
</comment>
<dbReference type="PIRSF" id="PIRSF000524">
    <property type="entry name" value="SPT"/>
    <property type="match status" value="1"/>
</dbReference>
<keyword evidence="3 7" id="KW-0808">Transferase</keyword>
<organism evidence="11 12">
    <name type="scientific">Hypericibacter terrae</name>
    <dbReference type="NCBI Taxonomy" id="2602015"/>
    <lineage>
        <taxon>Bacteria</taxon>
        <taxon>Pseudomonadati</taxon>
        <taxon>Pseudomonadota</taxon>
        <taxon>Alphaproteobacteria</taxon>
        <taxon>Rhodospirillales</taxon>
        <taxon>Dongiaceae</taxon>
        <taxon>Hypericibacter</taxon>
    </lineage>
</organism>
<dbReference type="InterPro" id="IPR015422">
    <property type="entry name" value="PyrdxlP-dep_Trfase_small"/>
</dbReference>
<dbReference type="EC" id="2.6.1.37" evidence="7"/>
<evidence type="ECO:0000313" key="12">
    <source>
        <dbReference type="Proteomes" id="UP000326202"/>
    </source>
</evidence>
<accession>A0A5J6MKL4</accession>
<dbReference type="GO" id="GO:0019700">
    <property type="term" value="P:organic phosphonate catabolic process"/>
    <property type="evidence" value="ECO:0007669"/>
    <property type="project" value="UniProtKB-UniRule"/>
</dbReference>
<protein>
    <recommendedName>
        <fullName evidence="7">2-aminoethylphosphonate--pyruvate transaminase</fullName>
        <ecNumber evidence="7">2.6.1.37</ecNumber>
    </recommendedName>
    <alternativeName>
        <fullName evidence="7">2-aminoethylphosphonate aminotransferase</fullName>
    </alternativeName>
    <alternativeName>
        <fullName evidence="7">AEP transaminase</fullName>
        <shortName evidence="7">AEPT</shortName>
    </alternativeName>
</protein>
<evidence type="ECO:0000259" key="10">
    <source>
        <dbReference type="Pfam" id="PF00266"/>
    </source>
</evidence>
<dbReference type="InterPro" id="IPR024169">
    <property type="entry name" value="SP_NH2Trfase/AEP_transaminase"/>
</dbReference>
<dbReference type="NCBIfam" id="TIGR03301">
    <property type="entry name" value="PhnW-AepZ"/>
    <property type="match status" value="1"/>
</dbReference>
<keyword evidence="4 7" id="KW-0663">Pyridoxal phosphate</keyword>
<dbReference type="PANTHER" id="PTHR42778:SF1">
    <property type="entry name" value="2-AMINOETHYLPHOSPHONATE--PYRUVATE TRANSAMINASE"/>
    <property type="match status" value="1"/>
</dbReference>
<dbReference type="OrthoDB" id="9766472at2"/>
<dbReference type="InterPro" id="IPR015424">
    <property type="entry name" value="PyrdxlP-dep_Trfase"/>
</dbReference>
<dbReference type="HAMAP" id="MF_01376">
    <property type="entry name" value="PhnW_aminotrans_5"/>
    <property type="match status" value="1"/>
</dbReference>
<evidence type="ECO:0000256" key="2">
    <source>
        <dbReference type="ARBA" id="ARBA00022576"/>
    </source>
</evidence>
<dbReference type="Pfam" id="PF00266">
    <property type="entry name" value="Aminotran_5"/>
    <property type="match status" value="1"/>
</dbReference>
<dbReference type="RefSeq" id="WP_151178123.1">
    <property type="nucleotide sequence ID" value="NZ_CP042906.1"/>
</dbReference>
<evidence type="ECO:0000256" key="8">
    <source>
        <dbReference type="PIRSR" id="PIRSR000524-1"/>
    </source>
</evidence>
<dbReference type="NCBIfam" id="TIGR02326">
    <property type="entry name" value="transamin_PhnW"/>
    <property type="match status" value="1"/>
</dbReference>
<evidence type="ECO:0000256" key="9">
    <source>
        <dbReference type="PIRSR" id="PIRSR000524-50"/>
    </source>
</evidence>
<dbReference type="SUPFAM" id="SSF53383">
    <property type="entry name" value="PLP-dependent transferases"/>
    <property type="match status" value="1"/>
</dbReference>
<evidence type="ECO:0000256" key="4">
    <source>
        <dbReference type="ARBA" id="ARBA00022898"/>
    </source>
</evidence>
<comment type="subunit">
    <text evidence="7">Homodimer.</text>
</comment>
<proteinExistence type="inferred from homology"/>
<evidence type="ECO:0000256" key="6">
    <source>
        <dbReference type="ARBA" id="ARBA00049460"/>
    </source>
</evidence>
<dbReference type="InterPro" id="IPR015421">
    <property type="entry name" value="PyrdxlP-dep_Trfase_major"/>
</dbReference>
<dbReference type="PANTHER" id="PTHR42778">
    <property type="entry name" value="2-AMINOETHYLPHOSPHONATE--PYRUVATE TRANSAMINASE"/>
    <property type="match status" value="1"/>
</dbReference>
<evidence type="ECO:0000256" key="3">
    <source>
        <dbReference type="ARBA" id="ARBA00022679"/>
    </source>
</evidence>
<dbReference type="KEGG" id="htq:FRZ44_32170"/>
<keyword evidence="2 7" id="KW-0032">Aminotransferase</keyword>
<evidence type="ECO:0000256" key="7">
    <source>
        <dbReference type="HAMAP-Rule" id="MF_01376"/>
    </source>
</evidence>
<comment type="catalytic activity">
    <reaction evidence="6 7">
        <text>(2-aminoethyl)phosphonate + pyruvate = phosphonoacetaldehyde + L-alanine</text>
        <dbReference type="Rhea" id="RHEA:17021"/>
        <dbReference type="ChEBI" id="CHEBI:15361"/>
        <dbReference type="ChEBI" id="CHEBI:57418"/>
        <dbReference type="ChEBI" id="CHEBI:57972"/>
        <dbReference type="ChEBI" id="CHEBI:58383"/>
        <dbReference type="EC" id="2.6.1.37"/>
    </reaction>
</comment>
<comment type="cofactor">
    <cofactor evidence="1 7 9">
        <name>pyridoxal 5'-phosphate</name>
        <dbReference type="ChEBI" id="CHEBI:597326"/>
    </cofactor>
</comment>